<keyword evidence="9" id="KW-1185">Reference proteome</keyword>
<dbReference type="Pfam" id="PF07686">
    <property type="entry name" value="V-set"/>
    <property type="match status" value="5"/>
</dbReference>
<feature type="domain" description="Ig-like" evidence="7">
    <location>
        <begin position="453"/>
        <end position="556"/>
    </location>
</feature>
<dbReference type="InterPro" id="IPR007110">
    <property type="entry name" value="Ig-like_dom"/>
</dbReference>
<dbReference type="Gene3D" id="2.60.40.10">
    <property type="entry name" value="Immunoglobulins"/>
    <property type="match status" value="5"/>
</dbReference>
<feature type="compositionally biased region" description="Basic and acidic residues" evidence="4">
    <location>
        <begin position="667"/>
        <end position="676"/>
    </location>
</feature>
<dbReference type="AlphaFoldDB" id="A0A8C4SH88"/>
<feature type="signal peptide" evidence="6">
    <location>
        <begin position="1"/>
        <end position="18"/>
    </location>
</feature>
<feature type="chain" id="PRO_5034596472" description="Ig-like domain-containing protein" evidence="6">
    <location>
        <begin position="19"/>
        <end position="676"/>
    </location>
</feature>
<dbReference type="InterPro" id="IPR013106">
    <property type="entry name" value="Ig_V-set"/>
</dbReference>
<evidence type="ECO:0000256" key="4">
    <source>
        <dbReference type="SAM" id="MobiDB-lite"/>
    </source>
</evidence>
<feature type="domain" description="Ig-like" evidence="7">
    <location>
        <begin position="234"/>
        <end position="335"/>
    </location>
</feature>
<evidence type="ECO:0000256" key="5">
    <source>
        <dbReference type="SAM" id="Phobius"/>
    </source>
</evidence>
<dbReference type="Ensembl" id="ENSECRT00000017148.1">
    <property type="protein sequence ID" value="ENSECRP00000016848.1"/>
    <property type="gene ID" value="ENSECRG00000011189.1"/>
</dbReference>
<dbReference type="SMART" id="SM00409">
    <property type="entry name" value="IG"/>
    <property type="match status" value="5"/>
</dbReference>
<sequence>MAWTKLFILLLVTYQGDCVLRAINSYISGFERQSVSVKCAYDQGYAGYVKYWCRGEDWDNCETVQQSDSQSQGNKIVINDFRGVFTVTINSLEKSDAGTYWCAIQRWGYDYNAHLQLEVKEGVSTLSVRNSAISGFEGQAASMQCSYNMGYSTFVKYFCRGDRSWNCEIMRKTSQSQKNGDKFFLTDDKTRGVFTMTINRLEKSDVGSYWCGIEKLGHNNQYAVVRLDVKKGVSTLSVSSSHILGLEGQATSMQCSYNSGYSNFVKYWCRGDKPRNCVTLCKTSGTQSNGDKFLIRDNKSRGEFTMTINRLERSDAGSYWCGIEDLGYNDDQVVTLNVIEGVSSLSVSNGHVSGFEGRATSMQCSYNLRYSNFVKYWCRGDKPSNCITLHKKNETQKTTDKFFIRDDENRGVFTMTINSLERSDTGSYWCGIEKLDNNKSSAVVKLSVVEGVSTLSVSANNISGFEGQAASVQCFYHLEYSTFAKYWCRGDKSRNCDILTNTSKPQTRGDKIVINDNQDRGVFTVTFNRLERSDSGSYWCGIEKLGHNVNAVVTLTVLQAFLTSEGNETNAAGTIRKNLLSIIVGSCGTIFIIAMIVLVLAILHRRRTGLQNKSVDTNDCYATISNVQGINENEYMVLNRKIENEYMVLNRNKLPSEAQNRTGGSNGKEENIYSET</sequence>
<evidence type="ECO:0000313" key="9">
    <source>
        <dbReference type="Proteomes" id="UP000694620"/>
    </source>
</evidence>
<dbReference type="OrthoDB" id="8442846at2759"/>
<dbReference type="PANTHER" id="PTHR11860">
    <property type="entry name" value="POLYMERIC-IMMUNOGLOBULIN RECEPTOR"/>
    <property type="match status" value="1"/>
</dbReference>
<proteinExistence type="predicted"/>
<organism evidence="8 9">
    <name type="scientific">Erpetoichthys calabaricus</name>
    <name type="common">Rope fish</name>
    <name type="synonym">Calamoichthys calabaricus</name>
    <dbReference type="NCBI Taxonomy" id="27687"/>
    <lineage>
        <taxon>Eukaryota</taxon>
        <taxon>Metazoa</taxon>
        <taxon>Chordata</taxon>
        <taxon>Craniata</taxon>
        <taxon>Vertebrata</taxon>
        <taxon>Euteleostomi</taxon>
        <taxon>Actinopterygii</taxon>
        <taxon>Polypteriformes</taxon>
        <taxon>Polypteridae</taxon>
        <taxon>Erpetoichthys</taxon>
    </lineage>
</organism>
<dbReference type="InterPro" id="IPR013783">
    <property type="entry name" value="Ig-like_fold"/>
</dbReference>
<dbReference type="InterPro" id="IPR003599">
    <property type="entry name" value="Ig_sub"/>
</dbReference>
<feature type="transmembrane region" description="Helical" evidence="5">
    <location>
        <begin position="579"/>
        <end position="603"/>
    </location>
</feature>
<dbReference type="GeneTree" id="ENSGT00950000182977"/>
<reference evidence="8" key="3">
    <citation type="submission" date="2025-09" db="UniProtKB">
        <authorList>
            <consortium name="Ensembl"/>
        </authorList>
    </citation>
    <scope>IDENTIFICATION</scope>
</reference>
<evidence type="ECO:0000256" key="2">
    <source>
        <dbReference type="ARBA" id="ARBA00022692"/>
    </source>
</evidence>
<evidence type="ECO:0000256" key="6">
    <source>
        <dbReference type="SAM" id="SignalP"/>
    </source>
</evidence>
<evidence type="ECO:0000256" key="3">
    <source>
        <dbReference type="ARBA" id="ARBA00023136"/>
    </source>
</evidence>
<dbReference type="GO" id="GO:0005886">
    <property type="term" value="C:plasma membrane"/>
    <property type="evidence" value="ECO:0007669"/>
    <property type="project" value="TreeGrafter"/>
</dbReference>
<dbReference type="CDD" id="cd05716">
    <property type="entry name" value="IgV_pIgR_like"/>
    <property type="match status" value="4"/>
</dbReference>
<keyword evidence="5" id="KW-1133">Transmembrane helix</keyword>
<dbReference type="PANTHER" id="PTHR11860:SF87">
    <property type="entry name" value="CMRF35-LIKE MOLECULE 8"/>
    <property type="match status" value="1"/>
</dbReference>
<dbReference type="InterPro" id="IPR050671">
    <property type="entry name" value="CD300_family_receptors"/>
</dbReference>
<evidence type="ECO:0000259" key="7">
    <source>
        <dbReference type="PROSITE" id="PS50835"/>
    </source>
</evidence>
<reference evidence="8" key="2">
    <citation type="submission" date="2025-08" db="UniProtKB">
        <authorList>
            <consortium name="Ensembl"/>
        </authorList>
    </citation>
    <scope>IDENTIFICATION</scope>
</reference>
<evidence type="ECO:0000313" key="8">
    <source>
        <dbReference type="Ensembl" id="ENSECRP00000016848.1"/>
    </source>
</evidence>
<protein>
    <recommendedName>
        <fullName evidence="7">Ig-like domain-containing protein</fullName>
    </recommendedName>
</protein>
<evidence type="ECO:0000256" key="1">
    <source>
        <dbReference type="ARBA" id="ARBA00004370"/>
    </source>
</evidence>
<dbReference type="Proteomes" id="UP000694620">
    <property type="component" value="Chromosome 6"/>
</dbReference>
<keyword evidence="3 5" id="KW-0472">Membrane</keyword>
<reference evidence="8" key="1">
    <citation type="submission" date="2021-06" db="EMBL/GenBank/DDBJ databases">
        <authorList>
            <consortium name="Wellcome Sanger Institute Data Sharing"/>
        </authorList>
    </citation>
    <scope>NUCLEOTIDE SEQUENCE [LARGE SCALE GENOMIC DNA]</scope>
</reference>
<dbReference type="PROSITE" id="PS50835">
    <property type="entry name" value="IG_LIKE"/>
    <property type="match status" value="4"/>
</dbReference>
<dbReference type="RefSeq" id="XP_051785163.1">
    <property type="nucleotide sequence ID" value="XM_051929203.1"/>
</dbReference>
<dbReference type="InterPro" id="IPR036179">
    <property type="entry name" value="Ig-like_dom_sf"/>
</dbReference>
<dbReference type="GO" id="GO:0004888">
    <property type="term" value="F:transmembrane signaling receptor activity"/>
    <property type="evidence" value="ECO:0007669"/>
    <property type="project" value="TreeGrafter"/>
</dbReference>
<dbReference type="GeneID" id="114653141"/>
<keyword evidence="6" id="KW-0732">Signal</keyword>
<feature type="region of interest" description="Disordered" evidence="4">
    <location>
        <begin position="653"/>
        <end position="676"/>
    </location>
</feature>
<comment type="subcellular location">
    <subcellularLocation>
        <location evidence="1">Membrane</location>
    </subcellularLocation>
</comment>
<dbReference type="SUPFAM" id="SSF48726">
    <property type="entry name" value="Immunoglobulin"/>
    <property type="match status" value="5"/>
</dbReference>
<gene>
    <name evidence="8" type="primary">LOC114653141</name>
</gene>
<keyword evidence="2 5" id="KW-0812">Transmembrane</keyword>
<name>A0A8C4SH88_ERPCA</name>
<feature type="domain" description="Ig-like" evidence="7">
    <location>
        <begin position="31"/>
        <end position="120"/>
    </location>
</feature>
<feature type="domain" description="Ig-like" evidence="7">
    <location>
        <begin position="356"/>
        <end position="447"/>
    </location>
</feature>
<accession>A0A8C4SH88</accession>